<evidence type="ECO:0000313" key="2">
    <source>
        <dbReference type="Proteomes" id="UP000033054"/>
    </source>
</evidence>
<dbReference type="EMBL" id="CP010429">
    <property type="protein sequence ID" value="AKD55455.1"/>
    <property type="molecule type" value="Genomic_DNA"/>
</dbReference>
<keyword evidence="2" id="KW-1185">Reference proteome</keyword>
<dbReference type="RefSeq" id="WP_046573950.1">
    <property type="nucleotide sequence ID" value="NZ_CP010429.1"/>
</dbReference>
<dbReference type="STRING" id="1379870.SD10_11610"/>
<dbReference type="HOGENOM" id="CLU_762694_0_0_10"/>
<dbReference type="Proteomes" id="UP000033054">
    <property type="component" value="Chromosome"/>
</dbReference>
<dbReference type="AlphaFoldDB" id="A0A0E3ZU86"/>
<accession>A0A0E3ZU86</accession>
<proteinExistence type="predicted"/>
<dbReference type="OrthoDB" id="927833at2"/>
<evidence type="ECO:0000313" key="1">
    <source>
        <dbReference type="EMBL" id="AKD55455.1"/>
    </source>
</evidence>
<organism evidence="1 2">
    <name type="scientific">Spirosoma radiotolerans</name>
    <dbReference type="NCBI Taxonomy" id="1379870"/>
    <lineage>
        <taxon>Bacteria</taxon>
        <taxon>Pseudomonadati</taxon>
        <taxon>Bacteroidota</taxon>
        <taxon>Cytophagia</taxon>
        <taxon>Cytophagales</taxon>
        <taxon>Cytophagaceae</taxon>
        <taxon>Spirosoma</taxon>
    </lineage>
</organism>
<sequence>MTTTIQFSSPIDGDMLHARDGVTTSDGLEIDVQLSAPSSHSLTINGTRASFDQGVFSGKVRLNQYKNTITVHDCTTAESKSIQVYWLPNFAGHYRLSIDDNIWFLRDIYQQKDNYQSLFDNPYLRFLKQVHTTYGTKIHLNLFYQTEGFNLSQFPDRFKAEWQANADWLRLSFHAWGEFPDRPYQQAGYEQVKHDCAIVKEQILRFAGEAVMGPVTTLHWGESTVEGSRALRDAGYVGQLGYFNVDDELPPVSYYLNVEQRRHMKKRFVWHDNQEDITFIRSSIVIDKTELSAIVPHLDSYANKPSGLPPFVDLLVHEQYFYPFYEAYQPDFRDRILAAVKWAADKGYTPAFLGDSLFANA</sequence>
<protein>
    <submittedName>
        <fullName evidence="1">Uncharacterized protein</fullName>
    </submittedName>
</protein>
<name>A0A0E3ZU86_9BACT</name>
<reference evidence="1 2" key="1">
    <citation type="journal article" date="2014" name="Curr. Microbiol.">
        <title>Spirosoma radiotolerans sp. nov., a gamma-radiation-resistant bacterium isolated from gamma ray-irradiated soil.</title>
        <authorList>
            <person name="Lee J.J."/>
            <person name="Srinivasan S."/>
            <person name="Lim S."/>
            <person name="Joe M."/>
            <person name="Im S."/>
            <person name="Bae S.I."/>
            <person name="Park K.R."/>
            <person name="Han J.H."/>
            <person name="Park S.H."/>
            <person name="Joo B.M."/>
            <person name="Park S.J."/>
            <person name="Kim M.K."/>
        </authorList>
    </citation>
    <scope>NUCLEOTIDE SEQUENCE [LARGE SCALE GENOMIC DNA]</scope>
    <source>
        <strain evidence="1 2">DG5A</strain>
    </source>
</reference>
<dbReference type="KEGG" id="srd:SD10_11610"/>
<dbReference type="PATRIC" id="fig|1379870.5.peg.2522"/>
<gene>
    <name evidence="1" type="ORF">SD10_11610</name>
</gene>